<comment type="caution">
    <text evidence="2">The sequence shown here is derived from an EMBL/GenBank/DDBJ whole genome shotgun (WGS) entry which is preliminary data.</text>
</comment>
<dbReference type="EMBL" id="AWTV01000006">
    <property type="protein sequence ID" value="KIH92416.1"/>
    <property type="molecule type" value="Genomic_DNA"/>
</dbReference>
<keyword evidence="3" id="KW-1185">Reference proteome</keyword>
<keyword evidence="1" id="KW-0472">Membrane</keyword>
<dbReference type="AlphaFoldDB" id="A0A0C2ITL0"/>
<name>A0A0C2ITL0_9PEZI</name>
<evidence type="ECO:0000313" key="3">
    <source>
        <dbReference type="Proteomes" id="UP000031575"/>
    </source>
</evidence>
<evidence type="ECO:0000256" key="1">
    <source>
        <dbReference type="SAM" id="Phobius"/>
    </source>
</evidence>
<dbReference type="Proteomes" id="UP000031575">
    <property type="component" value="Unassembled WGS sequence"/>
</dbReference>
<organism evidence="2 3">
    <name type="scientific">Sporothrix brasiliensis 5110</name>
    <dbReference type="NCBI Taxonomy" id="1398154"/>
    <lineage>
        <taxon>Eukaryota</taxon>
        <taxon>Fungi</taxon>
        <taxon>Dikarya</taxon>
        <taxon>Ascomycota</taxon>
        <taxon>Pezizomycotina</taxon>
        <taxon>Sordariomycetes</taxon>
        <taxon>Sordariomycetidae</taxon>
        <taxon>Ophiostomatales</taxon>
        <taxon>Ophiostomataceae</taxon>
        <taxon>Sporothrix</taxon>
    </lineage>
</organism>
<gene>
    <name evidence="2" type="ORF">SPBR_02979</name>
</gene>
<accession>A0A0C2ITL0</accession>
<feature type="transmembrane region" description="Helical" evidence="1">
    <location>
        <begin position="265"/>
        <end position="284"/>
    </location>
</feature>
<evidence type="ECO:0000313" key="2">
    <source>
        <dbReference type="EMBL" id="KIH92416.1"/>
    </source>
</evidence>
<dbReference type="VEuPathDB" id="FungiDB:SPBR_02979"/>
<feature type="transmembrane region" description="Helical" evidence="1">
    <location>
        <begin position="212"/>
        <end position="231"/>
    </location>
</feature>
<reference evidence="2 3" key="1">
    <citation type="journal article" date="2014" name="BMC Genomics">
        <title>Comparative genomics of the major fungal agents of human and animal Sporotrichosis: Sporothrix schenckii and Sporothrix brasiliensis.</title>
        <authorList>
            <person name="Teixeira M.M."/>
            <person name="de Almeida L.G."/>
            <person name="Kubitschek-Barreira P."/>
            <person name="Alves F.L."/>
            <person name="Kioshima E.S."/>
            <person name="Abadio A.K."/>
            <person name="Fernandes L."/>
            <person name="Derengowski L.S."/>
            <person name="Ferreira K.S."/>
            <person name="Souza R.C."/>
            <person name="Ruiz J.C."/>
            <person name="de Andrade N.C."/>
            <person name="Paes H.C."/>
            <person name="Nicola A.M."/>
            <person name="Albuquerque P."/>
            <person name="Gerber A.L."/>
            <person name="Martins V.P."/>
            <person name="Peconick L.D."/>
            <person name="Neto A.V."/>
            <person name="Chaucanez C.B."/>
            <person name="Silva P.A."/>
            <person name="Cunha O.L."/>
            <person name="de Oliveira F.F."/>
            <person name="dos Santos T.C."/>
            <person name="Barros A.L."/>
            <person name="Soares M.A."/>
            <person name="de Oliveira L.M."/>
            <person name="Marini M.M."/>
            <person name="Villalobos-Duno H."/>
            <person name="Cunha M.M."/>
            <person name="de Hoog S."/>
            <person name="da Silveira J.F."/>
            <person name="Henrissat B."/>
            <person name="Nino-Vega G.A."/>
            <person name="Cisalpino P.S."/>
            <person name="Mora-Montes H.M."/>
            <person name="Almeida S.R."/>
            <person name="Stajich J.E."/>
            <person name="Lopes-Bezerra L.M."/>
            <person name="Vasconcelos A.T."/>
            <person name="Felipe M.S."/>
        </authorList>
    </citation>
    <scope>NUCLEOTIDE SEQUENCE [LARGE SCALE GENOMIC DNA]</scope>
    <source>
        <strain evidence="2 3">5110</strain>
    </source>
</reference>
<keyword evidence="1" id="KW-1133">Transmembrane helix</keyword>
<proteinExistence type="predicted"/>
<dbReference type="GeneID" id="63676203"/>
<dbReference type="RefSeq" id="XP_040620426.1">
    <property type="nucleotide sequence ID" value="XM_040761282.1"/>
</dbReference>
<dbReference type="OrthoDB" id="5227724at2759"/>
<feature type="transmembrane region" description="Helical" evidence="1">
    <location>
        <begin position="170"/>
        <end position="192"/>
    </location>
</feature>
<keyword evidence="1" id="KW-0812">Transmembrane</keyword>
<dbReference type="HOGENOM" id="CLU_866293_0_0_1"/>
<feature type="transmembrane region" description="Helical" evidence="1">
    <location>
        <begin position="131"/>
        <end position="150"/>
    </location>
</feature>
<sequence>MGDPERCNSYIEYQSLPRTIVEALFSVFTLALRVCHPIFYSVYNCVNGGPYTGWKALSSLLCILQAIVQWMSAMTLLELYIPYRSDDNGGAMIVGASAAATGEEGEAVSVSPSTDAVYVNTPSTSSWTMQIAVGITAAVVLSISFAYMGLDQHPVFDPDEWQSGSYGFPVYLIGLSIWMTLLFIPNTAFLFLPAVNQIHAVKASGDHGSLSLVSLGLQGALFVVLAGLQAARDWNAIAWVPRNQLWPTLRFVEPFFAWYGTVQTHVAYVVTGASCFVVLAVCLLEERRRRAEEGRVQILTTRIED</sequence>
<protein>
    <submittedName>
        <fullName evidence="2">Uncharacterized protein</fullName>
    </submittedName>
</protein>